<feature type="domain" description="Secretion system C-terminal sorting" evidence="1">
    <location>
        <begin position="65"/>
        <end position="134"/>
    </location>
</feature>
<dbReference type="Pfam" id="PF18962">
    <property type="entry name" value="Por_Secre_tail"/>
    <property type="match status" value="1"/>
</dbReference>
<dbReference type="InterPro" id="IPR026444">
    <property type="entry name" value="Secre_tail"/>
</dbReference>
<geneLocation type="plasmid" evidence="2 3">
    <name>unnamed1</name>
</geneLocation>
<protein>
    <submittedName>
        <fullName evidence="2">T9SS type A sorting domain-containing protein</fullName>
    </submittedName>
</protein>
<proteinExistence type="predicted"/>
<evidence type="ECO:0000259" key="1">
    <source>
        <dbReference type="Pfam" id="PF18962"/>
    </source>
</evidence>
<evidence type="ECO:0000313" key="3">
    <source>
        <dbReference type="Proteomes" id="UP001211005"/>
    </source>
</evidence>
<evidence type="ECO:0000313" key="2">
    <source>
        <dbReference type="EMBL" id="WBA44123.1"/>
    </source>
</evidence>
<dbReference type="Proteomes" id="UP001211005">
    <property type="component" value="Plasmid unnamed1"/>
</dbReference>
<reference evidence="2 3" key="1">
    <citation type="submission" date="2022-12" db="EMBL/GenBank/DDBJ databases">
        <title>Hymenobacter canadensis sp. nov. isolated from lake water of the Cambridge Bay, Canada.</title>
        <authorList>
            <person name="Kim W.H."/>
            <person name="Lee Y.M."/>
        </authorList>
    </citation>
    <scope>NUCLEOTIDE SEQUENCE [LARGE SCALE GENOMIC DNA]</scope>
    <source>
        <strain evidence="2 3">PAMC 29467</strain>
        <plasmid evidence="2 3">unnamed1</plasmid>
    </source>
</reference>
<keyword evidence="3" id="KW-1185">Reference proteome</keyword>
<gene>
    <name evidence="2" type="ORF">O3303_19735</name>
</gene>
<dbReference type="NCBIfam" id="TIGR04183">
    <property type="entry name" value="Por_Secre_tail"/>
    <property type="match status" value="1"/>
</dbReference>
<keyword evidence="2" id="KW-0614">Plasmid</keyword>
<name>A0ABY7LYU6_9BACT</name>
<organism evidence="2 3">
    <name type="scientific">Hymenobacter canadensis</name>
    <dbReference type="NCBI Taxonomy" id="2999067"/>
    <lineage>
        <taxon>Bacteria</taxon>
        <taxon>Pseudomonadati</taxon>
        <taxon>Bacteroidota</taxon>
        <taxon>Cytophagia</taxon>
        <taxon>Cytophagales</taxon>
        <taxon>Hymenobacteraceae</taxon>
        <taxon>Hymenobacter</taxon>
    </lineage>
</organism>
<dbReference type="EMBL" id="CP114768">
    <property type="protein sequence ID" value="WBA44123.1"/>
    <property type="molecule type" value="Genomic_DNA"/>
</dbReference>
<dbReference type="RefSeq" id="WP_269562155.1">
    <property type="nucleotide sequence ID" value="NZ_CP114768.1"/>
</dbReference>
<accession>A0ABY7LYU6</accession>
<sequence>MSDSRVALRLDPEVFITPTEAYIYYYEYNQNGNVHPVALRKCSAGLASAPLTSMAAATAPLRLTVFPNPAQGVINMEGASALRELYVYDARGRQVFAATPNAATATINSAGFAEGLYFIRARTATESLAQKVIVKN</sequence>